<dbReference type="EMBL" id="GBRH01266878">
    <property type="protein sequence ID" value="JAD31017.1"/>
    <property type="molecule type" value="Transcribed_RNA"/>
</dbReference>
<protein>
    <submittedName>
        <fullName evidence="2">Uncharacterized protein</fullName>
    </submittedName>
</protein>
<evidence type="ECO:0000313" key="2">
    <source>
        <dbReference type="EMBL" id="JAD31017.1"/>
    </source>
</evidence>
<feature type="region of interest" description="Disordered" evidence="1">
    <location>
        <begin position="1"/>
        <end position="24"/>
    </location>
</feature>
<organism evidence="2">
    <name type="scientific">Arundo donax</name>
    <name type="common">Giant reed</name>
    <name type="synonym">Donax arundinaceus</name>
    <dbReference type="NCBI Taxonomy" id="35708"/>
    <lineage>
        <taxon>Eukaryota</taxon>
        <taxon>Viridiplantae</taxon>
        <taxon>Streptophyta</taxon>
        <taxon>Embryophyta</taxon>
        <taxon>Tracheophyta</taxon>
        <taxon>Spermatophyta</taxon>
        <taxon>Magnoliopsida</taxon>
        <taxon>Liliopsida</taxon>
        <taxon>Poales</taxon>
        <taxon>Poaceae</taxon>
        <taxon>PACMAD clade</taxon>
        <taxon>Arundinoideae</taxon>
        <taxon>Arundineae</taxon>
        <taxon>Arundo</taxon>
    </lineage>
</organism>
<evidence type="ECO:0000256" key="1">
    <source>
        <dbReference type="SAM" id="MobiDB-lite"/>
    </source>
</evidence>
<accession>A0A0A8Z842</accession>
<dbReference type="AlphaFoldDB" id="A0A0A8Z842"/>
<feature type="compositionally biased region" description="Polar residues" evidence="1">
    <location>
        <begin position="1"/>
        <end position="14"/>
    </location>
</feature>
<proteinExistence type="predicted"/>
<sequence>MSLRGQHSTVTESEIQGGEKVPVKRMDTGEELAAASPGFKEWLTRCLLAHCRG</sequence>
<name>A0A0A8Z842_ARUDO</name>
<reference evidence="2" key="2">
    <citation type="journal article" date="2015" name="Data Brief">
        <title>Shoot transcriptome of the giant reed, Arundo donax.</title>
        <authorList>
            <person name="Barrero R.A."/>
            <person name="Guerrero F.D."/>
            <person name="Moolhuijzen P."/>
            <person name="Goolsby J.A."/>
            <person name="Tidwell J."/>
            <person name="Bellgard S.E."/>
            <person name="Bellgard M.I."/>
        </authorList>
    </citation>
    <scope>NUCLEOTIDE SEQUENCE</scope>
    <source>
        <tissue evidence="2">Shoot tissue taken approximately 20 cm above the soil surface</tissue>
    </source>
</reference>
<reference evidence="2" key="1">
    <citation type="submission" date="2014-09" db="EMBL/GenBank/DDBJ databases">
        <authorList>
            <person name="Magalhaes I.L.F."/>
            <person name="Oliveira U."/>
            <person name="Santos F.R."/>
            <person name="Vidigal T.H.D.A."/>
            <person name="Brescovit A.D."/>
            <person name="Santos A.J."/>
        </authorList>
    </citation>
    <scope>NUCLEOTIDE SEQUENCE</scope>
    <source>
        <tissue evidence="2">Shoot tissue taken approximately 20 cm above the soil surface</tissue>
    </source>
</reference>